<keyword evidence="2" id="KW-0805">Transcription regulation</keyword>
<name>A0A919KDB9_9ACTN</name>
<evidence type="ECO:0000313" key="7">
    <source>
        <dbReference type="Proteomes" id="UP000619355"/>
    </source>
</evidence>
<evidence type="ECO:0000256" key="4">
    <source>
        <dbReference type="ARBA" id="ARBA00023163"/>
    </source>
</evidence>
<evidence type="ECO:0000256" key="2">
    <source>
        <dbReference type="ARBA" id="ARBA00023015"/>
    </source>
</evidence>
<dbReference type="AlphaFoldDB" id="A0A919KDB9"/>
<dbReference type="EMBL" id="BNBF01000017">
    <property type="protein sequence ID" value="GHG61904.1"/>
    <property type="molecule type" value="Genomic_DNA"/>
</dbReference>
<dbReference type="InterPro" id="IPR013249">
    <property type="entry name" value="RNA_pol_sigma70_r4_t2"/>
</dbReference>
<keyword evidence="4" id="KW-0804">Transcription</keyword>
<dbReference type="Gene3D" id="1.10.10.10">
    <property type="entry name" value="Winged helix-like DNA-binding domain superfamily/Winged helix DNA-binding domain"/>
    <property type="match status" value="1"/>
</dbReference>
<proteinExistence type="inferred from homology"/>
<dbReference type="GO" id="GO:0016987">
    <property type="term" value="F:sigma factor activity"/>
    <property type="evidence" value="ECO:0007669"/>
    <property type="project" value="UniProtKB-KW"/>
</dbReference>
<dbReference type="GO" id="GO:0006352">
    <property type="term" value="P:DNA-templated transcription initiation"/>
    <property type="evidence" value="ECO:0007669"/>
    <property type="project" value="InterPro"/>
</dbReference>
<evidence type="ECO:0000256" key="3">
    <source>
        <dbReference type="ARBA" id="ARBA00023082"/>
    </source>
</evidence>
<reference evidence="7" key="1">
    <citation type="journal article" date="2019" name="Int. J. Syst. Evol. Microbiol.">
        <title>The Global Catalogue of Microorganisms (GCM) 10K type strain sequencing project: providing services to taxonomists for standard genome sequencing and annotation.</title>
        <authorList>
            <consortium name="The Broad Institute Genomics Platform"/>
            <consortium name="The Broad Institute Genome Sequencing Center for Infectious Disease"/>
            <person name="Wu L."/>
            <person name="Ma J."/>
        </authorList>
    </citation>
    <scope>NUCLEOTIDE SEQUENCE [LARGE SCALE GENOMIC DNA]</scope>
    <source>
        <strain evidence="7">JCM 4253</strain>
    </source>
</reference>
<keyword evidence="7" id="KW-1185">Reference proteome</keyword>
<evidence type="ECO:0000256" key="1">
    <source>
        <dbReference type="ARBA" id="ARBA00010641"/>
    </source>
</evidence>
<accession>A0A919KDB9</accession>
<evidence type="ECO:0000313" key="6">
    <source>
        <dbReference type="EMBL" id="GHG61904.1"/>
    </source>
</evidence>
<feature type="domain" description="RNA polymerase sigma factor 70 region 4 type 2" evidence="5">
    <location>
        <begin position="118"/>
        <end position="165"/>
    </location>
</feature>
<sequence length="220" mass="24324">MTAATVVAHGYTMRDLDAFARAVVMNNRTWWPAGDRDDLHAAAWHGIVEHLCTTDTPPSRRDLLEAGRQALVHDVKATMRHHGARTDTRNNGARYATYWEWAGRAVPSAEARIVERIALEQILAALTPRQREAFTALAATGDYPDAARLLDIEDQTFRSLIGRARGAFRGLWHEGEQPSRHWGCDRRAGSVRGTVGKGESAVANLRRRQRAAAKNATAPA</sequence>
<dbReference type="InterPro" id="IPR036388">
    <property type="entry name" value="WH-like_DNA-bd_sf"/>
</dbReference>
<dbReference type="InterPro" id="IPR013324">
    <property type="entry name" value="RNA_pol_sigma_r3/r4-like"/>
</dbReference>
<keyword evidence="3" id="KW-0731">Sigma factor</keyword>
<comment type="caution">
    <text evidence="6">The sequence shown here is derived from an EMBL/GenBank/DDBJ whole genome shotgun (WGS) entry which is preliminary data.</text>
</comment>
<gene>
    <name evidence="6" type="ORF">GCM10018980_51420</name>
</gene>
<dbReference type="Proteomes" id="UP000619355">
    <property type="component" value="Unassembled WGS sequence"/>
</dbReference>
<dbReference type="GO" id="GO:0003677">
    <property type="term" value="F:DNA binding"/>
    <property type="evidence" value="ECO:0007669"/>
    <property type="project" value="InterPro"/>
</dbReference>
<dbReference type="SUPFAM" id="SSF88659">
    <property type="entry name" value="Sigma3 and sigma4 domains of RNA polymerase sigma factors"/>
    <property type="match status" value="1"/>
</dbReference>
<dbReference type="Pfam" id="PF08281">
    <property type="entry name" value="Sigma70_r4_2"/>
    <property type="match status" value="1"/>
</dbReference>
<evidence type="ECO:0000259" key="5">
    <source>
        <dbReference type="Pfam" id="PF08281"/>
    </source>
</evidence>
<protein>
    <recommendedName>
        <fullName evidence="5">RNA polymerase sigma factor 70 region 4 type 2 domain-containing protein</fullName>
    </recommendedName>
</protein>
<organism evidence="6 7">
    <name type="scientific">Streptomyces capoamus</name>
    <dbReference type="NCBI Taxonomy" id="68183"/>
    <lineage>
        <taxon>Bacteria</taxon>
        <taxon>Bacillati</taxon>
        <taxon>Actinomycetota</taxon>
        <taxon>Actinomycetes</taxon>
        <taxon>Kitasatosporales</taxon>
        <taxon>Streptomycetaceae</taxon>
        <taxon>Streptomyces</taxon>
    </lineage>
</organism>
<comment type="similarity">
    <text evidence="1">Belongs to the sigma-70 factor family. ECF subfamily.</text>
</comment>
<dbReference type="RefSeq" id="WP_189984578.1">
    <property type="nucleotide sequence ID" value="NZ_BNBF01000017.1"/>
</dbReference>